<dbReference type="PROSITE" id="PS51077">
    <property type="entry name" value="HTH_ICLR"/>
    <property type="match status" value="1"/>
</dbReference>
<dbReference type="Pfam" id="PF01614">
    <property type="entry name" value="IclR_C"/>
    <property type="match status" value="1"/>
</dbReference>
<protein>
    <submittedName>
        <fullName evidence="5">Transcriptional regulator</fullName>
    </submittedName>
</protein>
<dbReference type="Gene3D" id="1.10.10.10">
    <property type="entry name" value="Winged helix-like DNA-binding domain superfamily/Winged helix DNA-binding domain"/>
    <property type="match status" value="1"/>
</dbReference>
<evidence type="ECO:0000259" key="4">
    <source>
        <dbReference type="PROSITE" id="PS51077"/>
    </source>
</evidence>
<keyword evidence="3" id="KW-0804">Transcription</keyword>
<evidence type="ECO:0000313" key="6">
    <source>
        <dbReference type="Proteomes" id="UP000019276"/>
    </source>
</evidence>
<dbReference type="InterPro" id="IPR014757">
    <property type="entry name" value="Tscrpt_reg_IclR_C"/>
</dbReference>
<evidence type="ECO:0000313" key="5">
    <source>
        <dbReference type="EMBL" id="EWH09232.1"/>
    </source>
</evidence>
<dbReference type="InterPro" id="IPR036390">
    <property type="entry name" value="WH_DNA-bd_sf"/>
</dbReference>
<dbReference type="SUPFAM" id="SSF46785">
    <property type="entry name" value="Winged helix' DNA-binding domain"/>
    <property type="match status" value="1"/>
</dbReference>
<accession>W7QJS8</accession>
<dbReference type="AlphaFoldDB" id="W7QJS8"/>
<dbReference type="InterPro" id="IPR036388">
    <property type="entry name" value="WH-like_DNA-bd_sf"/>
</dbReference>
<dbReference type="STRING" id="1328313.DS2_13764"/>
<dbReference type="Proteomes" id="UP000019276">
    <property type="component" value="Unassembled WGS sequence"/>
</dbReference>
<reference evidence="5 6" key="1">
    <citation type="journal article" date="2014" name="Genome Announc.">
        <title>Draft Genome Sequence of the Agar-Degrading Bacterium Catenovulum sp. Strain DS-2, Isolated from Intestines of Haliotis diversicolor.</title>
        <authorList>
            <person name="Shan D."/>
            <person name="Li X."/>
            <person name="Gu Z."/>
            <person name="Wei G."/>
            <person name="Gao Z."/>
            <person name="Shao Z."/>
        </authorList>
    </citation>
    <scope>NUCLEOTIDE SEQUENCE [LARGE SCALE GENOMIC DNA]</scope>
    <source>
        <strain evidence="5 6">DS-2</strain>
    </source>
</reference>
<dbReference type="InterPro" id="IPR005471">
    <property type="entry name" value="Tscrpt_reg_IclR_N"/>
</dbReference>
<dbReference type="eggNOG" id="COG1414">
    <property type="taxonomic scope" value="Bacteria"/>
</dbReference>
<name>W7QJS8_9ALTE</name>
<keyword evidence="1" id="KW-0805">Transcription regulation</keyword>
<feature type="domain" description="HTH iclR-type" evidence="4">
    <location>
        <begin position="10"/>
        <end position="71"/>
    </location>
</feature>
<evidence type="ECO:0000256" key="3">
    <source>
        <dbReference type="ARBA" id="ARBA00023163"/>
    </source>
</evidence>
<sequence>MKSKGGAQANQSILDGIRVLQAIAGSEKPIGGKDLCELLGLESTRANRLLKTLASMGMTEQTKGRKYIAGPGIHVLSAQSLYGSGLLCSAIPTLEKLGRFNLTVAMGVLWYDTVSFIYHANPGMSSAEAIGRVGVMPATCSGIGLALLARTPIESLIDVYKDKEIPNFQNGLDQLISELEKIRQQGYVRFQGIQNGIEPTGNRCSIAVEVGSPANSAIAMQGEIDDVLVQELVPILIQAKEGIEQQLHIIKPHE</sequence>
<organism evidence="5 6">
    <name type="scientific">Catenovulum agarivorans DS-2</name>
    <dbReference type="NCBI Taxonomy" id="1328313"/>
    <lineage>
        <taxon>Bacteria</taxon>
        <taxon>Pseudomonadati</taxon>
        <taxon>Pseudomonadota</taxon>
        <taxon>Gammaproteobacteria</taxon>
        <taxon>Alteromonadales</taxon>
        <taxon>Alteromonadaceae</taxon>
        <taxon>Catenovulum</taxon>
    </lineage>
</organism>
<keyword evidence="6" id="KW-1185">Reference proteome</keyword>
<dbReference type="GO" id="GO:0003677">
    <property type="term" value="F:DNA binding"/>
    <property type="evidence" value="ECO:0007669"/>
    <property type="project" value="UniProtKB-KW"/>
</dbReference>
<proteinExistence type="predicted"/>
<dbReference type="PANTHER" id="PTHR30136">
    <property type="entry name" value="HELIX-TURN-HELIX TRANSCRIPTIONAL REGULATOR, ICLR FAMILY"/>
    <property type="match status" value="1"/>
</dbReference>
<dbReference type="EMBL" id="ARZY01000027">
    <property type="protein sequence ID" value="EWH09232.1"/>
    <property type="molecule type" value="Genomic_DNA"/>
</dbReference>
<dbReference type="GO" id="GO:0003700">
    <property type="term" value="F:DNA-binding transcription factor activity"/>
    <property type="evidence" value="ECO:0007669"/>
    <property type="project" value="TreeGrafter"/>
</dbReference>
<dbReference type="Pfam" id="PF09339">
    <property type="entry name" value="HTH_IclR"/>
    <property type="match status" value="1"/>
</dbReference>
<gene>
    <name evidence="5" type="ORF">DS2_13764</name>
</gene>
<dbReference type="SMART" id="SM00346">
    <property type="entry name" value="HTH_ICLR"/>
    <property type="match status" value="1"/>
</dbReference>
<keyword evidence="2" id="KW-0238">DNA-binding</keyword>
<dbReference type="OrthoDB" id="6534574at2"/>
<dbReference type="Gene3D" id="3.30.450.40">
    <property type="match status" value="1"/>
</dbReference>
<comment type="caution">
    <text evidence="5">The sequence shown here is derived from an EMBL/GenBank/DDBJ whole genome shotgun (WGS) entry which is preliminary data.</text>
</comment>
<dbReference type="InterPro" id="IPR029016">
    <property type="entry name" value="GAF-like_dom_sf"/>
</dbReference>
<dbReference type="SUPFAM" id="SSF55781">
    <property type="entry name" value="GAF domain-like"/>
    <property type="match status" value="1"/>
</dbReference>
<evidence type="ECO:0000256" key="1">
    <source>
        <dbReference type="ARBA" id="ARBA00023015"/>
    </source>
</evidence>
<dbReference type="PANTHER" id="PTHR30136:SF34">
    <property type="entry name" value="TRANSCRIPTIONAL REGULATOR"/>
    <property type="match status" value="1"/>
</dbReference>
<dbReference type="RefSeq" id="WP_035015398.1">
    <property type="nucleotide sequence ID" value="NZ_ARZY01000027.1"/>
</dbReference>
<dbReference type="GO" id="GO:0045892">
    <property type="term" value="P:negative regulation of DNA-templated transcription"/>
    <property type="evidence" value="ECO:0007669"/>
    <property type="project" value="TreeGrafter"/>
</dbReference>
<evidence type="ECO:0000256" key="2">
    <source>
        <dbReference type="ARBA" id="ARBA00023125"/>
    </source>
</evidence>
<dbReference type="InterPro" id="IPR050707">
    <property type="entry name" value="HTH_MetabolicPath_Reg"/>
</dbReference>